<evidence type="ECO:0000313" key="2">
    <source>
        <dbReference type="Proteomes" id="UP000001307"/>
    </source>
</evidence>
<keyword evidence="2" id="KW-1185">Reference proteome</keyword>
<dbReference type="Proteomes" id="UP000001307">
    <property type="component" value="Unassembled WGS sequence"/>
</dbReference>
<dbReference type="EMBL" id="FN653035">
    <property type="protein sequence ID" value="CBY09281.1"/>
    <property type="molecule type" value="Genomic_DNA"/>
</dbReference>
<evidence type="ECO:0000313" key="1">
    <source>
        <dbReference type="EMBL" id="CBY09281.1"/>
    </source>
</evidence>
<accession>E4XCF6</accession>
<organism evidence="1">
    <name type="scientific">Oikopleura dioica</name>
    <name type="common">Tunicate</name>
    <dbReference type="NCBI Taxonomy" id="34765"/>
    <lineage>
        <taxon>Eukaryota</taxon>
        <taxon>Metazoa</taxon>
        <taxon>Chordata</taxon>
        <taxon>Tunicata</taxon>
        <taxon>Appendicularia</taxon>
        <taxon>Copelata</taxon>
        <taxon>Oikopleuridae</taxon>
        <taxon>Oikopleura</taxon>
    </lineage>
</organism>
<dbReference type="InParanoid" id="E4XCF6"/>
<sequence length="46" mass="5665">MRKGDIELTLKDIQFPEDFRYIRTKNEVFRIRTCFQLQGSKSDERR</sequence>
<protein>
    <submittedName>
        <fullName evidence="1">Uncharacterized protein</fullName>
    </submittedName>
</protein>
<reference evidence="1" key="1">
    <citation type="journal article" date="2010" name="Science">
        <title>Plasticity of animal genome architecture unmasked by rapid evolution of a pelagic tunicate.</title>
        <authorList>
            <person name="Denoeud F."/>
            <person name="Henriet S."/>
            <person name="Mungpakdee S."/>
            <person name="Aury J.M."/>
            <person name="Da Silva C."/>
            <person name="Brinkmann H."/>
            <person name="Mikhaleva J."/>
            <person name="Olsen L.C."/>
            <person name="Jubin C."/>
            <person name="Canestro C."/>
            <person name="Bouquet J.M."/>
            <person name="Danks G."/>
            <person name="Poulain J."/>
            <person name="Campsteijn C."/>
            <person name="Adamski M."/>
            <person name="Cross I."/>
            <person name="Yadetie F."/>
            <person name="Muffato M."/>
            <person name="Louis A."/>
            <person name="Butcher S."/>
            <person name="Tsagkogeorga G."/>
            <person name="Konrad A."/>
            <person name="Singh S."/>
            <person name="Jensen M.F."/>
            <person name="Cong E.H."/>
            <person name="Eikeseth-Otteraa H."/>
            <person name="Noel B."/>
            <person name="Anthouard V."/>
            <person name="Porcel B.M."/>
            <person name="Kachouri-Lafond R."/>
            <person name="Nishino A."/>
            <person name="Ugolini M."/>
            <person name="Chourrout P."/>
            <person name="Nishida H."/>
            <person name="Aasland R."/>
            <person name="Huzurbazar S."/>
            <person name="Westhof E."/>
            <person name="Delsuc F."/>
            <person name="Lehrach H."/>
            <person name="Reinhardt R."/>
            <person name="Weissenbach J."/>
            <person name="Roy S.W."/>
            <person name="Artiguenave F."/>
            <person name="Postlethwait J.H."/>
            <person name="Manak J.R."/>
            <person name="Thompson E.M."/>
            <person name="Jaillon O."/>
            <person name="Du Pasquier L."/>
            <person name="Boudinot P."/>
            <person name="Liberles D.A."/>
            <person name="Volff J.N."/>
            <person name="Philippe H."/>
            <person name="Lenhard B."/>
            <person name="Roest Crollius H."/>
            <person name="Wincker P."/>
            <person name="Chourrout D."/>
        </authorList>
    </citation>
    <scope>NUCLEOTIDE SEQUENCE [LARGE SCALE GENOMIC DNA]</scope>
</reference>
<proteinExistence type="predicted"/>
<gene>
    <name evidence="1" type="ORF">GSOID_T00007818001</name>
</gene>
<name>E4XCF6_OIKDI</name>
<dbReference type="AlphaFoldDB" id="E4XCF6"/>